<dbReference type="GO" id="GO:0016810">
    <property type="term" value="F:hydrolase activity, acting on carbon-nitrogen (but not peptide) bonds"/>
    <property type="evidence" value="ECO:0007669"/>
    <property type="project" value="InterPro"/>
</dbReference>
<dbReference type="RefSeq" id="WP_149353585.1">
    <property type="nucleotide sequence ID" value="NZ_VTRV01000163.1"/>
</dbReference>
<dbReference type="PANTHER" id="PTHR43135:SF3">
    <property type="entry name" value="ALPHA-D-RIBOSE 1-METHYLPHOSPHONATE 5-TRIPHOSPHATE DIPHOSPHATASE"/>
    <property type="match status" value="1"/>
</dbReference>
<proteinExistence type="predicted"/>
<feature type="chain" id="PRO_5022735900" evidence="1">
    <location>
        <begin position="24"/>
        <end position="451"/>
    </location>
</feature>
<organism evidence="3 4">
    <name type="scientific">Cognatilysobacter lacus</name>
    <dbReference type="NCBI Taxonomy" id="1643323"/>
    <lineage>
        <taxon>Bacteria</taxon>
        <taxon>Pseudomonadati</taxon>
        <taxon>Pseudomonadota</taxon>
        <taxon>Gammaproteobacteria</taxon>
        <taxon>Lysobacterales</taxon>
        <taxon>Lysobacteraceae</taxon>
        <taxon>Cognatilysobacter</taxon>
    </lineage>
</organism>
<accession>A0A5D8YVG4</accession>
<evidence type="ECO:0000313" key="4">
    <source>
        <dbReference type="Proteomes" id="UP000323164"/>
    </source>
</evidence>
<dbReference type="Proteomes" id="UP000323164">
    <property type="component" value="Unassembled WGS sequence"/>
</dbReference>
<keyword evidence="3" id="KW-0378">Hydrolase</keyword>
<dbReference type="Pfam" id="PF01979">
    <property type="entry name" value="Amidohydro_1"/>
    <property type="match status" value="1"/>
</dbReference>
<dbReference type="InterPro" id="IPR011059">
    <property type="entry name" value="Metal-dep_hydrolase_composite"/>
</dbReference>
<protein>
    <submittedName>
        <fullName evidence="3">Amidohydrolase family protein</fullName>
    </submittedName>
</protein>
<evidence type="ECO:0000259" key="2">
    <source>
        <dbReference type="Pfam" id="PF01979"/>
    </source>
</evidence>
<dbReference type="CDD" id="cd01299">
    <property type="entry name" value="Met_dep_hydrolase_A"/>
    <property type="match status" value="1"/>
</dbReference>
<sequence>MNFRLAPLSAGLLAAGILFSGLAATLPGHAQTAAGGASATPAAVRPVVLKAAHLFDGRSGRMSEPGMVVVQGDRIVAIGSNAKVPDGARVIDLGDATLLPGFIDAHTHIADDHDDDWAAGIYNGMMRFPAEQAFHAERNAKVTLDAGFTTIRVLGAGDFIDVALRNAINNGYATGPRMIVAGHAIGSTGGHCDSAPYPVSRVIPSTPLEGVCNGAEQCREATRLQMKYGADVIKICASGGVLSESDPVDVPQLTPDELHAIISEAHNWGRKVAAHAHGDTAARLAIEAGVDSIEHGSFLKPETLQLMKQKGVYLVPTRTTLLWTESKLAGYPPKIAAKAHAAFTSHEAMLRNAIRIGTPIALGTDAAVFPHGLNGREFGDYVDVGMTPAAALMTSSIGAARLLGVEGDTGTLEAGKYADVVAVPGNVLTDIRATEHPVFVMKQGKVIRGAE</sequence>
<dbReference type="AlphaFoldDB" id="A0A5D8YVG4"/>
<dbReference type="PANTHER" id="PTHR43135">
    <property type="entry name" value="ALPHA-D-RIBOSE 1-METHYLPHOSPHONATE 5-TRIPHOSPHATE DIPHOSPHATASE"/>
    <property type="match status" value="1"/>
</dbReference>
<dbReference type="Gene3D" id="2.30.40.10">
    <property type="entry name" value="Urease, subunit C, domain 1"/>
    <property type="match status" value="1"/>
</dbReference>
<keyword evidence="4" id="KW-1185">Reference proteome</keyword>
<dbReference type="InterPro" id="IPR032466">
    <property type="entry name" value="Metal_Hydrolase"/>
</dbReference>
<dbReference type="InterPro" id="IPR051781">
    <property type="entry name" value="Metallo-dep_Hydrolase"/>
</dbReference>
<dbReference type="Gene3D" id="3.20.20.140">
    <property type="entry name" value="Metal-dependent hydrolases"/>
    <property type="match status" value="1"/>
</dbReference>
<comment type="caution">
    <text evidence="3">The sequence shown here is derived from an EMBL/GenBank/DDBJ whole genome shotgun (WGS) entry which is preliminary data.</text>
</comment>
<name>A0A5D8YVG4_9GAMM</name>
<evidence type="ECO:0000313" key="3">
    <source>
        <dbReference type="EMBL" id="TZF86695.1"/>
    </source>
</evidence>
<dbReference type="SUPFAM" id="SSF51556">
    <property type="entry name" value="Metallo-dependent hydrolases"/>
    <property type="match status" value="1"/>
</dbReference>
<dbReference type="SUPFAM" id="SSF51338">
    <property type="entry name" value="Composite domain of metallo-dependent hydrolases"/>
    <property type="match status" value="1"/>
</dbReference>
<feature type="domain" description="Amidohydrolase-related" evidence="2">
    <location>
        <begin position="97"/>
        <end position="446"/>
    </location>
</feature>
<feature type="signal peptide" evidence="1">
    <location>
        <begin position="1"/>
        <end position="23"/>
    </location>
</feature>
<dbReference type="InterPro" id="IPR006680">
    <property type="entry name" value="Amidohydro-rel"/>
</dbReference>
<reference evidence="3 4" key="1">
    <citation type="submission" date="2019-08" db="EMBL/GenBank/DDBJ databases">
        <title>Draft genome sequence of Lysobacter sp. UKS-15.</title>
        <authorList>
            <person name="Im W.-T."/>
        </authorList>
    </citation>
    <scope>NUCLEOTIDE SEQUENCE [LARGE SCALE GENOMIC DNA]</scope>
    <source>
        <strain evidence="3 4">UKS-15</strain>
    </source>
</reference>
<evidence type="ECO:0000256" key="1">
    <source>
        <dbReference type="SAM" id="SignalP"/>
    </source>
</evidence>
<keyword evidence="1" id="KW-0732">Signal</keyword>
<dbReference type="EMBL" id="VTRV01000163">
    <property type="protein sequence ID" value="TZF86695.1"/>
    <property type="molecule type" value="Genomic_DNA"/>
</dbReference>
<gene>
    <name evidence="3" type="ORF">FW784_12045</name>
</gene>
<dbReference type="InterPro" id="IPR057744">
    <property type="entry name" value="OTAase-like"/>
</dbReference>
<dbReference type="OrthoDB" id="9782972at2"/>